<protein>
    <submittedName>
        <fullName evidence="1">Uncharacterized protein</fullName>
    </submittedName>
</protein>
<reference evidence="2" key="1">
    <citation type="journal article" date="2019" name="Int. J. Syst. Evol. Microbiol.">
        <title>The Global Catalogue of Microorganisms (GCM) 10K type strain sequencing project: providing services to taxonomists for standard genome sequencing and annotation.</title>
        <authorList>
            <consortium name="The Broad Institute Genomics Platform"/>
            <consortium name="The Broad Institute Genome Sequencing Center for Infectious Disease"/>
            <person name="Wu L."/>
            <person name="Ma J."/>
        </authorList>
    </citation>
    <scope>NUCLEOTIDE SEQUENCE [LARGE SCALE GENOMIC DNA]</scope>
    <source>
        <strain evidence="2">JCM 30234</strain>
    </source>
</reference>
<accession>A0ABW2US14</accession>
<evidence type="ECO:0000313" key="1">
    <source>
        <dbReference type="EMBL" id="MFC7746697.1"/>
    </source>
</evidence>
<comment type="caution">
    <text evidence="1">The sequence shown here is derived from an EMBL/GenBank/DDBJ whole genome shotgun (WGS) entry which is preliminary data.</text>
</comment>
<gene>
    <name evidence="1" type="ORF">ACFQU8_05505</name>
</gene>
<name>A0ABW2US14_9BACI</name>
<sequence>MIGFLLNGTEEREMEYIIRRELEEILLDMDDHRIDHVVKHVMQERYQTLFNLYRRIASRRECLKYMPKRTGDR</sequence>
<organism evidence="1 2">
    <name type="scientific">Lentibacillus kimchii</name>
    <dbReference type="NCBI Taxonomy" id="1542911"/>
    <lineage>
        <taxon>Bacteria</taxon>
        <taxon>Bacillati</taxon>
        <taxon>Bacillota</taxon>
        <taxon>Bacilli</taxon>
        <taxon>Bacillales</taxon>
        <taxon>Bacillaceae</taxon>
        <taxon>Lentibacillus</taxon>
    </lineage>
</organism>
<proteinExistence type="predicted"/>
<dbReference type="EMBL" id="JBHTGR010000008">
    <property type="protein sequence ID" value="MFC7746697.1"/>
    <property type="molecule type" value="Genomic_DNA"/>
</dbReference>
<dbReference type="RefSeq" id="WP_382358206.1">
    <property type="nucleotide sequence ID" value="NZ_JBHTGR010000008.1"/>
</dbReference>
<evidence type="ECO:0000313" key="2">
    <source>
        <dbReference type="Proteomes" id="UP001596620"/>
    </source>
</evidence>
<dbReference type="Proteomes" id="UP001596620">
    <property type="component" value="Unassembled WGS sequence"/>
</dbReference>
<keyword evidence="2" id="KW-1185">Reference proteome</keyword>